<keyword evidence="1" id="KW-0812">Transmembrane</keyword>
<dbReference type="RefSeq" id="WP_242016824.1">
    <property type="nucleotide sequence ID" value="NZ_JAMPKM010000010.1"/>
</dbReference>
<name>A0ABV0JAG9_9CYAN</name>
<gene>
    <name evidence="2" type="ORF">NC998_16210</name>
</gene>
<reference evidence="2 3" key="1">
    <citation type="submission" date="2022-04" db="EMBL/GenBank/DDBJ databases">
        <title>Positive selection, recombination, and allopatry shape intraspecific diversity of widespread and dominant cyanobacteria.</title>
        <authorList>
            <person name="Wei J."/>
            <person name="Shu W."/>
            <person name="Hu C."/>
        </authorList>
    </citation>
    <scope>NUCLEOTIDE SEQUENCE [LARGE SCALE GENOMIC DNA]</scope>
    <source>
        <strain evidence="2 3">GB2-A4</strain>
    </source>
</reference>
<accession>A0ABV0JAG9</accession>
<sequence>MPNLLAATQDYWRKLNELQAAYQRGEVSLPEVDARVAELMSELGQERRAAIAFTLANMRHLWHQQREMIMGVSLLSVLTYAWAVMP</sequence>
<keyword evidence="1" id="KW-1133">Transmembrane helix</keyword>
<dbReference type="EMBL" id="JAMPKM010000010">
    <property type="protein sequence ID" value="MEP0818644.1"/>
    <property type="molecule type" value="Genomic_DNA"/>
</dbReference>
<evidence type="ECO:0000313" key="3">
    <source>
        <dbReference type="Proteomes" id="UP001464891"/>
    </source>
</evidence>
<protein>
    <submittedName>
        <fullName evidence="2">Uncharacterized protein</fullName>
    </submittedName>
</protein>
<organism evidence="2 3">
    <name type="scientific">Trichocoleus desertorum GB2-A4</name>
    <dbReference type="NCBI Taxonomy" id="2933944"/>
    <lineage>
        <taxon>Bacteria</taxon>
        <taxon>Bacillati</taxon>
        <taxon>Cyanobacteriota</taxon>
        <taxon>Cyanophyceae</taxon>
        <taxon>Leptolyngbyales</taxon>
        <taxon>Trichocoleusaceae</taxon>
        <taxon>Trichocoleus</taxon>
    </lineage>
</organism>
<keyword evidence="1" id="KW-0472">Membrane</keyword>
<evidence type="ECO:0000256" key="1">
    <source>
        <dbReference type="SAM" id="Phobius"/>
    </source>
</evidence>
<proteinExistence type="predicted"/>
<keyword evidence="3" id="KW-1185">Reference proteome</keyword>
<comment type="caution">
    <text evidence="2">The sequence shown here is derived from an EMBL/GenBank/DDBJ whole genome shotgun (WGS) entry which is preliminary data.</text>
</comment>
<evidence type="ECO:0000313" key="2">
    <source>
        <dbReference type="EMBL" id="MEP0818644.1"/>
    </source>
</evidence>
<feature type="transmembrane region" description="Helical" evidence="1">
    <location>
        <begin position="68"/>
        <end position="85"/>
    </location>
</feature>
<dbReference type="Proteomes" id="UP001464891">
    <property type="component" value="Unassembled WGS sequence"/>
</dbReference>